<name>A0A1I7TX22_9PELO</name>
<organism evidence="1 2">
    <name type="scientific">Caenorhabditis tropicalis</name>
    <dbReference type="NCBI Taxonomy" id="1561998"/>
    <lineage>
        <taxon>Eukaryota</taxon>
        <taxon>Metazoa</taxon>
        <taxon>Ecdysozoa</taxon>
        <taxon>Nematoda</taxon>
        <taxon>Chromadorea</taxon>
        <taxon>Rhabditida</taxon>
        <taxon>Rhabditina</taxon>
        <taxon>Rhabditomorpha</taxon>
        <taxon>Rhabditoidea</taxon>
        <taxon>Rhabditidae</taxon>
        <taxon>Peloderinae</taxon>
        <taxon>Caenorhabditis</taxon>
    </lineage>
</organism>
<sequence>MNGVAVSTHRRTQAIKRNLAAARNVVQPVRTVVQRRPVSAPVRTIVQHVQPAPVRVIRQVITAPPVETHVIRRGPPSQQVRRNFPEKRRNVVVQQVQQYAQVVQRVIQAPALRRCFQQQQQRFVIQRATVLNDPPIRGHINLVELTPDFPGFPSVPNVVSNEFSHLLQTELIVSFQF</sequence>
<dbReference type="STRING" id="1561998.A0A1I7TX22"/>
<protein>
    <submittedName>
        <fullName evidence="2">Uncharacterized protein</fullName>
    </submittedName>
</protein>
<proteinExistence type="predicted"/>
<evidence type="ECO:0000313" key="1">
    <source>
        <dbReference type="Proteomes" id="UP000095282"/>
    </source>
</evidence>
<dbReference type="AlphaFoldDB" id="A0A1I7TX22"/>
<dbReference type="Proteomes" id="UP000095282">
    <property type="component" value="Unplaced"/>
</dbReference>
<keyword evidence="1" id="KW-1185">Reference proteome</keyword>
<reference evidence="2" key="1">
    <citation type="submission" date="2016-11" db="UniProtKB">
        <authorList>
            <consortium name="WormBaseParasite"/>
        </authorList>
    </citation>
    <scope>IDENTIFICATION</scope>
</reference>
<accession>A0A1I7TX22</accession>
<dbReference type="WBParaSite" id="Csp11.Scaffold629.g12654.t1">
    <property type="protein sequence ID" value="Csp11.Scaffold629.g12654.t1"/>
    <property type="gene ID" value="Csp11.Scaffold629.g12654"/>
</dbReference>
<evidence type="ECO:0000313" key="2">
    <source>
        <dbReference type="WBParaSite" id="Csp11.Scaffold629.g12654.t1"/>
    </source>
</evidence>